<accession>K9VPC0</accession>
<reference evidence="1 2" key="1">
    <citation type="submission" date="2012-05" db="EMBL/GenBank/DDBJ databases">
        <title>Finished chromosome of genome of Oscillatoria sp. PCC 7112.</title>
        <authorList>
            <consortium name="US DOE Joint Genome Institute"/>
            <person name="Gugger M."/>
            <person name="Coursin T."/>
            <person name="Rippka R."/>
            <person name="Tandeau De Marsac N."/>
            <person name="Huntemann M."/>
            <person name="Wei C.-L."/>
            <person name="Han J."/>
            <person name="Detter J.C."/>
            <person name="Han C."/>
            <person name="Tapia R."/>
            <person name="Davenport K."/>
            <person name="Daligault H."/>
            <person name="Erkkila T."/>
            <person name="Gu W."/>
            <person name="Munk A.C.C."/>
            <person name="Teshima H."/>
            <person name="Xu Y."/>
            <person name="Chain P."/>
            <person name="Chen A."/>
            <person name="Krypides N."/>
            <person name="Mavromatis K."/>
            <person name="Markowitz V."/>
            <person name="Szeto E."/>
            <person name="Ivanova N."/>
            <person name="Mikhailova N."/>
            <person name="Ovchinnikova G."/>
            <person name="Pagani I."/>
            <person name="Pati A."/>
            <person name="Goodwin L."/>
            <person name="Peters L."/>
            <person name="Pitluck S."/>
            <person name="Woyke T."/>
            <person name="Kerfeld C."/>
        </authorList>
    </citation>
    <scope>NUCLEOTIDE SEQUENCE [LARGE SCALE GENOMIC DNA]</scope>
    <source>
        <strain evidence="1 2">PCC 7112</strain>
    </source>
</reference>
<dbReference type="AlphaFoldDB" id="K9VPC0"/>
<dbReference type="EMBL" id="CP003614">
    <property type="protein sequence ID" value="AFZ09040.1"/>
    <property type="molecule type" value="Genomic_DNA"/>
</dbReference>
<name>K9VPC0_9CYAN</name>
<evidence type="ECO:0000313" key="2">
    <source>
        <dbReference type="Proteomes" id="UP000010478"/>
    </source>
</evidence>
<protein>
    <submittedName>
        <fullName evidence="1">Uncharacterized protein</fullName>
    </submittedName>
</protein>
<dbReference type="HOGENOM" id="CLU_2494912_0_0_3"/>
<dbReference type="Proteomes" id="UP000010478">
    <property type="component" value="Chromosome"/>
</dbReference>
<sequence length="86" mass="9034" precursor="true">MSDSNSGGSIFSAFQSFGSTISVASIPNALAMLVTCHLSTPLGQSFVPSKRLIVSSETLVLSASFFIVNPASWYDAMSLIFPVALD</sequence>
<proteinExistence type="predicted"/>
<dbReference type="KEGG" id="oni:Osc7112_4756"/>
<organism evidence="1 2">
    <name type="scientific">Phormidium nigroviride PCC 7112</name>
    <dbReference type="NCBI Taxonomy" id="179408"/>
    <lineage>
        <taxon>Bacteria</taxon>
        <taxon>Bacillati</taxon>
        <taxon>Cyanobacteriota</taxon>
        <taxon>Cyanophyceae</taxon>
        <taxon>Oscillatoriophycideae</taxon>
        <taxon>Oscillatoriales</taxon>
        <taxon>Oscillatoriaceae</taxon>
        <taxon>Phormidium</taxon>
    </lineage>
</organism>
<keyword evidence="2" id="KW-1185">Reference proteome</keyword>
<gene>
    <name evidence="1" type="ORF">Osc7112_4756</name>
</gene>
<evidence type="ECO:0000313" key="1">
    <source>
        <dbReference type="EMBL" id="AFZ09040.1"/>
    </source>
</evidence>